<accession>W7Z664</accession>
<sequence>MAELDSPTFEAEQLSKIIRDFYEHTDQYSMKANIRWAGWFKPFAGIYDKISGHMQQLHLGITPGWQTMRGSIIAVKSDDDGRKRVRAWIRLNEQDEAIFVALYSTHQYAGETYMNIALPLPHANMTGILKPSNAGSDLVLSSVTRHTRRGDEGIYLHTRWMTSRLPLTEMFLIQESGDGNITANHTMRIFGIRFLAISYQIEKH</sequence>
<comment type="caution">
    <text evidence="1">The sequence shown here is derived from an EMBL/GenBank/DDBJ whole genome shotgun (WGS) entry which is preliminary data.</text>
</comment>
<proteinExistence type="predicted"/>
<dbReference type="STRING" id="1236976.JCM16418_3975"/>
<organism evidence="1 2">
    <name type="scientific">Paenibacillus pini JCM 16418</name>
    <dbReference type="NCBI Taxonomy" id="1236976"/>
    <lineage>
        <taxon>Bacteria</taxon>
        <taxon>Bacillati</taxon>
        <taxon>Bacillota</taxon>
        <taxon>Bacilli</taxon>
        <taxon>Bacillales</taxon>
        <taxon>Paenibacillaceae</taxon>
        <taxon>Paenibacillus</taxon>
    </lineage>
</organism>
<reference evidence="1 2" key="1">
    <citation type="journal article" date="2014" name="Genome Announc.">
        <title>Draft Genome Sequence of Paenibacillus pini JCM 16418T, Isolated from the Rhizosphere of Pine Tree.</title>
        <authorList>
            <person name="Yuki M."/>
            <person name="Oshima K."/>
            <person name="Suda W."/>
            <person name="Oshida Y."/>
            <person name="Kitamura K."/>
            <person name="Iida Y."/>
            <person name="Hattori M."/>
            <person name="Ohkuma M."/>
        </authorList>
    </citation>
    <scope>NUCLEOTIDE SEQUENCE [LARGE SCALE GENOMIC DNA]</scope>
    <source>
        <strain evidence="1 2">JCM 16418</strain>
    </source>
</reference>
<gene>
    <name evidence="1" type="ORF">JCM16418_3975</name>
</gene>
<dbReference type="EMBL" id="BAVZ01000015">
    <property type="protein sequence ID" value="GAF09819.1"/>
    <property type="molecule type" value="Genomic_DNA"/>
</dbReference>
<keyword evidence="2" id="KW-1185">Reference proteome</keyword>
<evidence type="ECO:0000313" key="2">
    <source>
        <dbReference type="Proteomes" id="UP000019364"/>
    </source>
</evidence>
<dbReference type="AlphaFoldDB" id="W7Z664"/>
<dbReference type="Proteomes" id="UP000019364">
    <property type="component" value="Unassembled WGS sequence"/>
</dbReference>
<name>W7Z664_9BACL</name>
<protein>
    <submittedName>
        <fullName evidence="1">Membrane protein</fullName>
    </submittedName>
</protein>
<dbReference type="eggNOG" id="ENOG502ZAB6">
    <property type="taxonomic scope" value="Bacteria"/>
</dbReference>
<evidence type="ECO:0000313" key="1">
    <source>
        <dbReference type="EMBL" id="GAF09819.1"/>
    </source>
</evidence>